<feature type="compositionally biased region" description="Basic and acidic residues" evidence="7">
    <location>
        <begin position="18"/>
        <end position="52"/>
    </location>
</feature>
<evidence type="ECO:0000256" key="6">
    <source>
        <dbReference type="PROSITE-ProRule" id="PRU10141"/>
    </source>
</evidence>
<feature type="region of interest" description="Disordered" evidence="7">
    <location>
        <begin position="1"/>
        <end position="69"/>
    </location>
</feature>
<dbReference type="PANTHER" id="PTHR11042">
    <property type="entry name" value="EUKARYOTIC TRANSLATION INITIATION FACTOR 2-ALPHA KINASE EIF2-ALPHA KINASE -RELATED"/>
    <property type="match status" value="1"/>
</dbReference>
<evidence type="ECO:0000256" key="7">
    <source>
        <dbReference type="SAM" id="MobiDB-lite"/>
    </source>
</evidence>
<evidence type="ECO:0000256" key="2">
    <source>
        <dbReference type="ARBA" id="ARBA00022741"/>
    </source>
</evidence>
<dbReference type="Gene3D" id="3.30.200.20">
    <property type="entry name" value="Phosphorylase Kinase, domain 1"/>
    <property type="match status" value="1"/>
</dbReference>
<organism evidence="9 10">
    <name type="scientific">Coccidioides posadasii (strain C735)</name>
    <name type="common">Valley fever fungus</name>
    <dbReference type="NCBI Taxonomy" id="222929"/>
    <lineage>
        <taxon>Eukaryota</taxon>
        <taxon>Fungi</taxon>
        <taxon>Dikarya</taxon>
        <taxon>Ascomycota</taxon>
        <taxon>Pezizomycotina</taxon>
        <taxon>Eurotiomycetes</taxon>
        <taxon>Eurotiomycetidae</taxon>
        <taxon>Onygenales</taxon>
        <taxon>Onygenaceae</taxon>
        <taxon>Coccidioides</taxon>
    </lineage>
</organism>
<name>C5PDS2_COCP7</name>
<dbReference type="PROSITE" id="PS00107">
    <property type="entry name" value="PROTEIN_KINASE_ATP"/>
    <property type="match status" value="1"/>
</dbReference>
<dbReference type="GO" id="GO:0005524">
    <property type="term" value="F:ATP binding"/>
    <property type="evidence" value="ECO:0007669"/>
    <property type="project" value="UniProtKB-UniRule"/>
</dbReference>
<keyword evidence="1" id="KW-0808">Transferase</keyword>
<dbReference type="PANTHER" id="PTHR11042:SF195">
    <property type="entry name" value="KINASE, PUTATIVE (AFU_ORTHOLOGUE AFUA_2G16620)-RELATED"/>
    <property type="match status" value="1"/>
</dbReference>
<keyword evidence="4 6" id="KW-0067">ATP-binding</keyword>
<dbReference type="InterPro" id="IPR017441">
    <property type="entry name" value="Protein_kinase_ATP_BS"/>
</dbReference>
<evidence type="ECO:0000256" key="1">
    <source>
        <dbReference type="ARBA" id="ARBA00022679"/>
    </source>
</evidence>
<dbReference type="PROSITE" id="PS50011">
    <property type="entry name" value="PROTEIN_KINASE_DOM"/>
    <property type="match status" value="1"/>
</dbReference>
<dbReference type="SUPFAM" id="SSF56112">
    <property type="entry name" value="Protein kinase-like (PK-like)"/>
    <property type="match status" value="1"/>
</dbReference>
<feature type="domain" description="Protein kinase" evidence="8">
    <location>
        <begin position="283"/>
        <end position="806"/>
    </location>
</feature>
<feature type="compositionally biased region" description="Basic and acidic residues" evidence="7">
    <location>
        <begin position="198"/>
        <end position="210"/>
    </location>
</feature>
<evidence type="ECO:0000256" key="5">
    <source>
        <dbReference type="ARBA" id="ARBA00037982"/>
    </source>
</evidence>
<dbReference type="InterPro" id="IPR000719">
    <property type="entry name" value="Prot_kinase_dom"/>
</dbReference>
<feature type="compositionally biased region" description="Basic and acidic residues" evidence="7">
    <location>
        <begin position="430"/>
        <end position="439"/>
    </location>
</feature>
<accession>C5PDS2</accession>
<dbReference type="Proteomes" id="UP000009084">
    <property type="component" value="Unassembled WGS sequence"/>
</dbReference>
<dbReference type="InterPro" id="IPR050339">
    <property type="entry name" value="CC_SR_Kinase"/>
</dbReference>
<comment type="caution">
    <text evidence="9">The sequence shown here is derived from an EMBL/GenBank/DDBJ whole genome shotgun (WGS) entry which is preliminary data.</text>
</comment>
<keyword evidence="3 9" id="KW-0418">Kinase</keyword>
<dbReference type="Gene3D" id="1.10.510.10">
    <property type="entry name" value="Transferase(Phosphotransferase) domain 1"/>
    <property type="match status" value="1"/>
</dbReference>
<dbReference type="SMART" id="SM00220">
    <property type="entry name" value="S_TKc"/>
    <property type="match status" value="1"/>
</dbReference>
<evidence type="ECO:0000256" key="4">
    <source>
        <dbReference type="ARBA" id="ARBA00022840"/>
    </source>
</evidence>
<gene>
    <name evidence="9" type="ORF">CPC735_018370</name>
</gene>
<reference evidence="9 10" key="1">
    <citation type="journal article" date="2009" name="Genome Res.">
        <title>Comparative genomic analyses of the human fungal pathogens Coccidioides and their relatives.</title>
        <authorList>
            <person name="Sharpton T.J."/>
            <person name="Stajich J.E."/>
            <person name="Rounsley S.D."/>
            <person name="Gardner M.J."/>
            <person name="Wortman J.R."/>
            <person name="Jordar V.S."/>
            <person name="Maiti R."/>
            <person name="Kodira C.D."/>
            <person name="Neafsey D.E."/>
            <person name="Zeng Q."/>
            <person name="Hung C.-Y."/>
            <person name="McMahan C."/>
            <person name="Muszewska A."/>
            <person name="Grynberg M."/>
            <person name="Mandel M.A."/>
            <person name="Kellner E.M."/>
            <person name="Barker B.M."/>
            <person name="Galgiani J.N."/>
            <person name="Orbach M.J."/>
            <person name="Kirkland T.N."/>
            <person name="Cole G.T."/>
            <person name="Henn M.R."/>
            <person name="Birren B.W."/>
            <person name="Taylor J.W."/>
        </authorList>
    </citation>
    <scope>NUCLEOTIDE SEQUENCE [LARGE SCALE GENOMIC DNA]</scope>
    <source>
        <strain evidence="10">C735</strain>
    </source>
</reference>
<dbReference type="InterPro" id="IPR008271">
    <property type="entry name" value="Ser/Thr_kinase_AS"/>
</dbReference>
<dbReference type="AlphaFoldDB" id="C5PDS2"/>
<dbReference type="PROSITE" id="PS00108">
    <property type="entry name" value="PROTEIN_KINASE_ST"/>
    <property type="match status" value="1"/>
</dbReference>
<feature type="binding site" evidence="6">
    <location>
        <position position="313"/>
    </location>
    <ligand>
        <name>ATP</name>
        <dbReference type="ChEBI" id="CHEBI:30616"/>
    </ligand>
</feature>
<comment type="similarity">
    <text evidence="5">Belongs to the protein kinase superfamily. Ser/Thr protein kinase family. GCN2 subfamily.</text>
</comment>
<dbReference type="GO" id="GO:1990625">
    <property type="term" value="P:negative regulation of cytoplasmic translational initiation in response to stress"/>
    <property type="evidence" value="ECO:0007669"/>
    <property type="project" value="TreeGrafter"/>
</dbReference>
<evidence type="ECO:0000256" key="3">
    <source>
        <dbReference type="ARBA" id="ARBA00022777"/>
    </source>
</evidence>
<sequence>MSLFRSPVDISSSDEDSVSDKDEYNHDRNEHQLPHNEDATGDRYERRERQPSFDEAITGSFEGVLEHRDPEHEIAGLDAEGHATMMTTALLEYYCLSKATEILNAQAGSHERFTRESPEVQLLGRRLYAHKSRFLSANGVLAAGVDGDDWETTRKYYRESLDVLGLSALEGMDLNARDSLPSCTGKKSESRVVLGRGTTERSPQDRDDLGANKLPLGSENRPPAQRLLTSGTELTLGDRLPTPLNFMQTPPVHPMSHIPFVNLPGVYQSYNPSILMSRYAAEFEEESLIGKGSYGVVYKAKNYVDGQFYAVKKIPLSSKRVKQLQDRGIQELDHILREIRTLARLDHGNVVRYFGAWAEYSAAVQLPSEPARPLNRPLGLLSQGTMGEDESSHGVVFEDSSHGIVFEASSRDERAFEEAVSLSSSPEVQRGVRDTADSRKPRRSFVESYNGEDDGQVDEDEVESIGRRFSYDAKAQATISTSELETDIFTDGAGENMSIQVDRKAVGGKVSPITLHIQMSLHPLSLAKYLRTQSDESAGDSPRHCYRLMPSIRILLGILSGVEYLHAQGIVHRDLKPANVFLSLPSSQDVTPCLPCERDGKCATHYTIPRIGDFGLVADISPCNDGESNRTSIHTSPGPVGTEFYRPPACQCKHGTQGCRRNHFHASPPENSDSPPCCCPAKVAGKLQIDESLDVYALGVILFELLYKFDTRMERQMVLSDLTCSPNGFGWAKRASRTNMPETGVEPILPSDFMAKVDCSGTTVGCEDNAVAIPEKLAQCITGMVELDHRRRWTCKDVQSCLEEILSLTEDNSGG</sequence>
<feature type="region of interest" description="Disordered" evidence="7">
    <location>
        <begin position="420"/>
        <end position="458"/>
    </location>
</feature>
<dbReference type="GO" id="GO:0005829">
    <property type="term" value="C:cytosol"/>
    <property type="evidence" value="ECO:0007669"/>
    <property type="project" value="TreeGrafter"/>
</dbReference>
<proteinExistence type="inferred from homology"/>
<dbReference type="EMBL" id="ACFW01000043">
    <property type="protein sequence ID" value="EER25233.1"/>
    <property type="molecule type" value="Genomic_DNA"/>
</dbReference>
<evidence type="ECO:0000313" key="10">
    <source>
        <dbReference type="Proteomes" id="UP000009084"/>
    </source>
</evidence>
<dbReference type="KEGG" id="cpw:9692849"/>
<dbReference type="VEuPathDB" id="FungiDB:CPC735_018370"/>
<dbReference type="HOGENOM" id="CLU_018993_0_0_1"/>
<feature type="region of interest" description="Disordered" evidence="7">
    <location>
        <begin position="177"/>
        <end position="225"/>
    </location>
</feature>
<keyword evidence="2 6" id="KW-0547">Nucleotide-binding</keyword>
<protein>
    <submittedName>
        <fullName evidence="9">Kinase domain containing protein</fullName>
    </submittedName>
</protein>
<dbReference type="GO" id="GO:0005634">
    <property type="term" value="C:nucleus"/>
    <property type="evidence" value="ECO:0007669"/>
    <property type="project" value="TreeGrafter"/>
</dbReference>
<dbReference type="InterPro" id="IPR011009">
    <property type="entry name" value="Kinase-like_dom_sf"/>
</dbReference>
<evidence type="ECO:0000313" key="9">
    <source>
        <dbReference type="EMBL" id="EER25233.1"/>
    </source>
</evidence>
<dbReference type="OrthoDB" id="1405469at2759"/>
<dbReference type="Pfam" id="PF00069">
    <property type="entry name" value="Pkinase"/>
    <property type="match status" value="2"/>
</dbReference>
<dbReference type="GO" id="GO:0004694">
    <property type="term" value="F:eukaryotic translation initiation factor 2alpha kinase activity"/>
    <property type="evidence" value="ECO:0007669"/>
    <property type="project" value="TreeGrafter"/>
</dbReference>
<evidence type="ECO:0000259" key="8">
    <source>
        <dbReference type="PROSITE" id="PS50011"/>
    </source>
</evidence>